<evidence type="ECO:0000313" key="3">
    <source>
        <dbReference type="Proteomes" id="UP000053369"/>
    </source>
</evidence>
<feature type="non-terminal residue" evidence="2">
    <location>
        <position position="116"/>
    </location>
</feature>
<protein>
    <submittedName>
        <fullName evidence="2">Dehydrogenase/reductase SDR family member 9</fullName>
    </submittedName>
</protein>
<proteinExistence type="inferred from homology"/>
<evidence type="ECO:0000313" key="2">
    <source>
        <dbReference type="EMBL" id="KFQ40858.1"/>
    </source>
</evidence>
<dbReference type="EMBL" id="KK822913">
    <property type="protein sequence ID" value="KFQ40858.1"/>
    <property type="molecule type" value="Genomic_DNA"/>
</dbReference>
<dbReference type="Proteomes" id="UP000053369">
    <property type="component" value="Unassembled WGS sequence"/>
</dbReference>
<dbReference type="PANTHER" id="PTHR43313:SF15">
    <property type="entry name" value="DEHYDROGENASE_REDUCTASE SDR FAMILY MEMBER 9"/>
    <property type="match status" value="1"/>
</dbReference>
<dbReference type="GO" id="GO:0008202">
    <property type="term" value="P:steroid metabolic process"/>
    <property type="evidence" value="ECO:0007669"/>
    <property type="project" value="TreeGrafter"/>
</dbReference>
<dbReference type="AlphaFoldDB" id="A0A091RLV7"/>
<gene>
    <name evidence="2" type="ORF">N332_04515</name>
</gene>
<accession>A0A091RLV7</accession>
<name>A0A091RLV7_9AVES</name>
<comment type="similarity">
    <text evidence="1">Belongs to the short-chain dehydrogenases/reductases (SDR) family.</text>
</comment>
<dbReference type="PANTHER" id="PTHR43313">
    <property type="entry name" value="SHORT-CHAIN DEHYDROGENASE/REDUCTASE FAMILY 9C"/>
    <property type="match status" value="1"/>
</dbReference>
<evidence type="ECO:0000256" key="1">
    <source>
        <dbReference type="ARBA" id="ARBA00006484"/>
    </source>
</evidence>
<reference evidence="2 3" key="1">
    <citation type="submission" date="2014-04" db="EMBL/GenBank/DDBJ databases">
        <title>Genome evolution of avian class.</title>
        <authorList>
            <person name="Zhang G."/>
            <person name="Li C."/>
        </authorList>
    </citation>
    <scope>NUCLEOTIDE SEQUENCE [LARGE SCALE GENOMIC DNA]</scope>
    <source>
        <strain evidence="2">BGI_N332</strain>
    </source>
</reference>
<organism evidence="2 3">
    <name type="scientific">Mesitornis unicolor</name>
    <name type="common">brown roatelo</name>
    <dbReference type="NCBI Taxonomy" id="54374"/>
    <lineage>
        <taxon>Eukaryota</taxon>
        <taxon>Metazoa</taxon>
        <taxon>Chordata</taxon>
        <taxon>Craniata</taxon>
        <taxon>Vertebrata</taxon>
        <taxon>Euteleostomi</taxon>
        <taxon>Archelosauria</taxon>
        <taxon>Archosauria</taxon>
        <taxon>Dinosauria</taxon>
        <taxon>Saurischia</taxon>
        <taxon>Theropoda</taxon>
        <taxon>Coelurosauria</taxon>
        <taxon>Aves</taxon>
        <taxon>Neognathae</taxon>
        <taxon>Neoaves</taxon>
        <taxon>Columbimorphae</taxon>
        <taxon>Mesitornithiformes</taxon>
        <taxon>Mesitornithidae</taxon>
        <taxon>Mesitornis</taxon>
    </lineage>
</organism>
<keyword evidence="3" id="KW-1185">Reference proteome</keyword>
<dbReference type="GO" id="GO:0016491">
    <property type="term" value="F:oxidoreductase activity"/>
    <property type="evidence" value="ECO:0007669"/>
    <property type="project" value="TreeGrafter"/>
</dbReference>
<dbReference type="Gene3D" id="3.40.50.720">
    <property type="entry name" value="NAD(P)-binding Rossmann-like Domain"/>
    <property type="match status" value="1"/>
</dbReference>
<feature type="non-terminal residue" evidence="2">
    <location>
        <position position="1"/>
    </location>
</feature>
<sequence>RRDMKAFGVKVCCIQHGLFKTALSSPARIRKEKEVIWNKLPPDIRTPYGKEYFQKDAAKTQRLSQTCLDKDTLPVVQCMEHTPTSLHPCTHYVVGQDAKLFWNPLSRMPAVIQDFL</sequence>